<sequence>MLPLCSEDIKSKFRGCFCVAKEDVIEIEGKVVETMPN</sequence>
<protein>
    <submittedName>
        <fullName evidence="1">Translation initiation factor IF-1</fullName>
    </submittedName>
</protein>
<dbReference type="Proteomes" id="UP000316580">
    <property type="component" value="Unassembled WGS sequence"/>
</dbReference>
<dbReference type="AlphaFoldDB" id="A0A660A7X7"/>
<reference evidence="1 2" key="1">
    <citation type="submission" date="2019-05" db="EMBL/GenBank/DDBJ databases">
        <title>Novel genomic isolates of S.pyogenes and S.dysgalactiae subsp. equisimilis associated to necrotising fasciitis (NSTI).</title>
        <authorList>
            <person name="Barrantes I."/>
        </authorList>
    </citation>
    <scope>NUCLEOTIDE SEQUENCE [LARGE SCALE GENOMIC DNA]</scope>
    <source>
        <strain evidence="1 2">SPY6028</strain>
    </source>
</reference>
<dbReference type="GO" id="GO:0003743">
    <property type="term" value="F:translation initiation factor activity"/>
    <property type="evidence" value="ECO:0007669"/>
    <property type="project" value="UniProtKB-KW"/>
</dbReference>
<dbReference type="EMBL" id="VCID01000070">
    <property type="protein sequence ID" value="TNY48659.1"/>
    <property type="molecule type" value="Genomic_DNA"/>
</dbReference>
<comment type="caution">
    <text evidence="1">The sequence shown here is derived from an EMBL/GenBank/DDBJ whole genome shotgun (WGS) entry which is preliminary data.</text>
</comment>
<organism evidence="1 2">
    <name type="scientific">Streptococcus pyogenes</name>
    <dbReference type="NCBI Taxonomy" id="1314"/>
    <lineage>
        <taxon>Bacteria</taxon>
        <taxon>Bacillati</taxon>
        <taxon>Bacillota</taxon>
        <taxon>Bacilli</taxon>
        <taxon>Lactobacillales</taxon>
        <taxon>Streptococcaceae</taxon>
        <taxon>Streptococcus</taxon>
    </lineage>
</organism>
<keyword evidence="1" id="KW-0648">Protein biosynthesis</keyword>
<name>A0A660A7X7_STRPY</name>
<evidence type="ECO:0000313" key="1">
    <source>
        <dbReference type="EMBL" id="TNY48659.1"/>
    </source>
</evidence>
<gene>
    <name evidence="1" type="ORF">FGO82_00280</name>
</gene>
<feature type="non-terminal residue" evidence="1">
    <location>
        <position position="37"/>
    </location>
</feature>
<evidence type="ECO:0000313" key="2">
    <source>
        <dbReference type="Proteomes" id="UP000316580"/>
    </source>
</evidence>
<proteinExistence type="predicted"/>
<accession>A0A660A7X7</accession>
<keyword evidence="1" id="KW-0396">Initiation factor</keyword>